<feature type="compositionally biased region" description="Basic residues" evidence="1">
    <location>
        <begin position="8"/>
        <end position="20"/>
    </location>
</feature>
<accession>A0A550CQK3</accession>
<proteinExistence type="predicted"/>
<feature type="region of interest" description="Disordered" evidence="1">
    <location>
        <begin position="1"/>
        <end position="21"/>
    </location>
</feature>
<evidence type="ECO:0000256" key="1">
    <source>
        <dbReference type="SAM" id="MobiDB-lite"/>
    </source>
</evidence>
<protein>
    <submittedName>
        <fullName evidence="2">Uncharacterized protein</fullName>
    </submittedName>
</protein>
<dbReference type="EMBL" id="VDMD01000003">
    <property type="protein sequence ID" value="TRM67067.1"/>
    <property type="molecule type" value="Genomic_DNA"/>
</dbReference>
<dbReference type="Proteomes" id="UP000320762">
    <property type="component" value="Unassembled WGS sequence"/>
</dbReference>
<comment type="caution">
    <text evidence="2">The sequence shown here is derived from an EMBL/GenBank/DDBJ whole genome shotgun (WGS) entry which is preliminary data.</text>
</comment>
<keyword evidence="3" id="KW-1185">Reference proteome</keyword>
<name>A0A550CQK3_9AGAR</name>
<organism evidence="2 3">
    <name type="scientific">Schizophyllum amplum</name>
    <dbReference type="NCBI Taxonomy" id="97359"/>
    <lineage>
        <taxon>Eukaryota</taxon>
        <taxon>Fungi</taxon>
        <taxon>Dikarya</taxon>
        <taxon>Basidiomycota</taxon>
        <taxon>Agaricomycotina</taxon>
        <taxon>Agaricomycetes</taxon>
        <taxon>Agaricomycetidae</taxon>
        <taxon>Agaricales</taxon>
        <taxon>Schizophyllaceae</taxon>
        <taxon>Schizophyllum</taxon>
    </lineage>
</organism>
<reference evidence="2 3" key="1">
    <citation type="journal article" date="2019" name="New Phytol.">
        <title>Comparative genomics reveals unique wood-decay strategies and fruiting body development in the Schizophyllaceae.</title>
        <authorList>
            <person name="Almasi E."/>
            <person name="Sahu N."/>
            <person name="Krizsan K."/>
            <person name="Balint B."/>
            <person name="Kovacs G.M."/>
            <person name="Kiss B."/>
            <person name="Cseklye J."/>
            <person name="Drula E."/>
            <person name="Henrissat B."/>
            <person name="Nagy I."/>
            <person name="Chovatia M."/>
            <person name="Adam C."/>
            <person name="LaButti K."/>
            <person name="Lipzen A."/>
            <person name="Riley R."/>
            <person name="Grigoriev I.V."/>
            <person name="Nagy L.G."/>
        </authorList>
    </citation>
    <scope>NUCLEOTIDE SEQUENCE [LARGE SCALE GENOMIC DNA]</scope>
    <source>
        <strain evidence="2 3">NL-1724</strain>
    </source>
</reference>
<gene>
    <name evidence="2" type="ORF">BD626DRAFT_484648</name>
</gene>
<dbReference type="AlphaFoldDB" id="A0A550CQK3"/>
<sequence length="61" mass="6960">MAPVCRGSSKKKTHRRHHLACPRLRGLSGRRIDASAKAKFEAQRRVGRRRTAPEVACPQRR</sequence>
<feature type="region of interest" description="Disordered" evidence="1">
    <location>
        <begin position="39"/>
        <end position="61"/>
    </location>
</feature>
<evidence type="ECO:0000313" key="3">
    <source>
        <dbReference type="Proteomes" id="UP000320762"/>
    </source>
</evidence>
<evidence type="ECO:0000313" key="2">
    <source>
        <dbReference type="EMBL" id="TRM67067.1"/>
    </source>
</evidence>